<evidence type="ECO:0000313" key="3">
    <source>
        <dbReference type="Proteomes" id="UP001055439"/>
    </source>
</evidence>
<organism evidence="2 3">
    <name type="scientific">Musa troglodytarum</name>
    <name type="common">fe'i banana</name>
    <dbReference type="NCBI Taxonomy" id="320322"/>
    <lineage>
        <taxon>Eukaryota</taxon>
        <taxon>Viridiplantae</taxon>
        <taxon>Streptophyta</taxon>
        <taxon>Embryophyta</taxon>
        <taxon>Tracheophyta</taxon>
        <taxon>Spermatophyta</taxon>
        <taxon>Magnoliopsida</taxon>
        <taxon>Liliopsida</taxon>
        <taxon>Zingiberales</taxon>
        <taxon>Musaceae</taxon>
        <taxon>Musa</taxon>
    </lineage>
</organism>
<sequence length="68" mass="7771">MGHNLVKEGFTMRKVGVLKSSGQRCKRDRRAIVVDSLEISLPMTRNNTCNSSEKRKRGRHAHYHVHVG</sequence>
<proteinExistence type="predicted"/>
<feature type="compositionally biased region" description="Basic residues" evidence="1">
    <location>
        <begin position="54"/>
        <end position="68"/>
    </location>
</feature>
<accession>A0A9E7JA56</accession>
<keyword evidence="3" id="KW-1185">Reference proteome</keyword>
<name>A0A9E7JA56_9LILI</name>
<dbReference type="EMBL" id="CP097502">
    <property type="protein sequence ID" value="URD73635.1"/>
    <property type="molecule type" value="Genomic_DNA"/>
</dbReference>
<dbReference type="Proteomes" id="UP001055439">
    <property type="component" value="Chromosome 1"/>
</dbReference>
<evidence type="ECO:0000313" key="2">
    <source>
        <dbReference type="EMBL" id="URD73635.1"/>
    </source>
</evidence>
<dbReference type="AlphaFoldDB" id="A0A9E7JA56"/>
<feature type="region of interest" description="Disordered" evidence="1">
    <location>
        <begin position="47"/>
        <end position="68"/>
    </location>
</feature>
<gene>
    <name evidence="2" type="ORF">MUK42_34512</name>
</gene>
<reference evidence="2" key="1">
    <citation type="submission" date="2022-05" db="EMBL/GenBank/DDBJ databases">
        <title>The Musa troglodytarum L. genome provides insights into the mechanism of non-climacteric behaviour and enrichment of carotenoids.</title>
        <authorList>
            <person name="Wang J."/>
        </authorList>
    </citation>
    <scope>NUCLEOTIDE SEQUENCE</scope>
    <source>
        <tissue evidence="2">Leaf</tissue>
    </source>
</reference>
<evidence type="ECO:0000256" key="1">
    <source>
        <dbReference type="SAM" id="MobiDB-lite"/>
    </source>
</evidence>
<protein>
    <submittedName>
        <fullName evidence="2">Uncharacterized protein</fullName>
    </submittedName>
</protein>